<sequence>MLLQGLYEATSKERLSPVSFYKLKSLKLEMGVDQDCMQVMILLLKYSPNLEVLKLWSDECRLANQVREHKHPDGNFELPCMSGFLIVNLGLAKLDYEDNTHLNTL</sequence>
<accession>A0AAE1VVT1</accession>
<dbReference type="AlphaFoldDB" id="A0AAE1VVT1"/>
<evidence type="ECO:0000313" key="2">
    <source>
        <dbReference type="Proteomes" id="UP001291623"/>
    </source>
</evidence>
<protein>
    <submittedName>
        <fullName evidence="1">Uncharacterized protein</fullName>
    </submittedName>
</protein>
<name>A0AAE1VVT1_9SOLA</name>
<proteinExistence type="predicted"/>
<keyword evidence="2" id="KW-1185">Reference proteome</keyword>
<dbReference type="EMBL" id="JAVYJV010000001">
    <property type="protein sequence ID" value="KAK4379496.1"/>
    <property type="molecule type" value="Genomic_DNA"/>
</dbReference>
<reference evidence="1" key="1">
    <citation type="submission" date="2023-12" db="EMBL/GenBank/DDBJ databases">
        <title>Genome assembly of Anisodus tanguticus.</title>
        <authorList>
            <person name="Wang Y.-J."/>
        </authorList>
    </citation>
    <scope>NUCLEOTIDE SEQUENCE</scope>
    <source>
        <strain evidence="1">KB-2021</strain>
        <tissue evidence="1">Leaf</tissue>
    </source>
</reference>
<organism evidence="1 2">
    <name type="scientific">Anisodus tanguticus</name>
    <dbReference type="NCBI Taxonomy" id="243964"/>
    <lineage>
        <taxon>Eukaryota</taxon>
        <taxon>Viridiplantae</taxon>
        <taxon>Streptophyta</taxon>
        <taxon>Embryophyta</taxon>
        <taxon>Tracheophyta</taxon>
        <taxon>Spermatophyta</taxon>
        <taxon>Magnoliopsida</taxon>
        <taxon>eudicotyledons</taxon>
        <taxon>Gunneridae</taxon>
        <taxon>Pentapetalae</taxon>
        <taxon>asterids</taxon>
        <taxon>lamiids</taxon>
        <taxon>Solanales</taxon>
        <taxon>Solanaceae</taxon>
        <taxon>Solanoideae</taxon>
        <taxon>Hyoscyameae</taxon>
        <taxon>Anisodus</taxon>
    </lineage>
</organism>
<gene>
    <name evidence="1" type="ORF">RND71_001358</name>
</gene>
<dbReference type="Proteomes" id="UP001291623">
    <property type="component" value="Unassembled WGS sequence"/>
</dbReference>
<comment type="caution">
    <text evidence="1">The sequence shown here is derived from an EMBL/GenBank/DDBJ whole genome shotgun (WGS) entry which is preliminary data.</text>
</comment>
<evidence type="ECO:0000313" key="1">
    <source>
        <dbReference type="EMBL" id="KAK4379496.1"/>
    </source>
</evidence>